<evidence type="ECO:0000256" key="1">
    <source>
        <dbReference type="SAM" id="Phobius"/>
    </source>
</evidence>
<keyword evidence="1" id="KW-1133">Transmembrane helix</keyword>
<evidence type="ECO:0000313" key="3">
    <source>
        <dbReference type="Proteomes" id="UP000294744"/>
    </source>
</evidence>
<dbReference type="AlphaFoldDB" id="A0A4R4U7A7"/>
<protein>
    <submittedName>
        <fullName evidence="2">Uncharacterized protein</fullName>
    </submittedName>
</protein>
<dbReference type="Proteomes" id="UP000294744">
    <property type="component" value="Unassembled WGS sequence"/>
</dbReference>
<dbReference type="RefSeq" id="WP_132627347.1">
    <property type="nucleotide sequence ID" value="NZ_SMKV01000057.1"/>
</dbReference>
<keyword evidence="3" id="KW-1185">Reference proteome</keyword>
<organism evidence="2 3">
    <name type="scientific">Saccharopolyspora aridisoli</name>
    <dbReference type="NCBI Taxonomy" id="2530385"/>
    <lineage>
        <taxon>Bacteria</taxon>
        <taxon>Bacillati</taxon>
        <taxon>Actinomycetota</taxon>
        <taxon>Actinomycetes</taxon>
        <taxon>Pseudonocardiales</taxon>
        <taxon>Pseudonocardiaceae</taxon>
        <taxon>Saccharopolyspora</taxon>
    </lineage>
</organism>
<accession>A0A4R4U7A7</accession>
<name>A0A4R4U7A7_9PSEU</name>
<keyword evidence="1" id="KW-0812">Transmembrane</keyword>
<reference evidence="2 3" key="1">
    <citation type="submission" date="2019-03" db="EMBL/GenBank/DDBJ databases">
        <title>Draft genome sequences of novel Actinobacteria.</title>
        <authorList>
            <person name="Sahin N."/>
            <person name="Ay H."/>
            <person name="Saygin H."/>
        </authorList>
    </citation>
    <scope>NUCLEOTIDE SEQUENCE [LARGE SCALE GENOMIC DNA]</scope>
    <source>
        <strain evidence="2 3">16K404</strain>
    </source>
</reference>
<keyword evidence="1" id="KW-0472">Membrane</keyword>
<feature type="transmembrane region" description="Helical" evidence="1">
    <location>
        <begin position="147"/>
        <end position="166"/>
    </location>
</feature>
<feature type="transmembrane region" description="Helical" evidence="1">
    <location>
        <begin position="29"/>
        <end position="49"/>
    </location>
</feature>
<dbReference type="EMBL" id="SMKV01000057">
    <property type="protein sequence ID" value="TDC87327.1"/>
    <property type="molecule type" value="Genomic_DNA"/>
</dbReference>
<feature type="transmembrane region" description="Helical" evidence="1">
    <location>
        <begin position="104"/>
        <end position="127"/>
    </location>
</feature>
<comment type="caution">
    <text evidence="2">The sequence shown here is derived from an EMBL/GenBank/DDBJ whole genome shotgun (WGS) entry which is preliminary data.</text>
</comment>
<sequence length="172" mass="18504">MISVVPQFPEWFVRVPPEKIRSVRTWSTLVGLTSIPLSLIIGAVGFPWTFFLPTAYDPLTFVVAGMMAASSLFSLLIGALALAGRGCVKTGQLNVISCRNLQRAAVMFWIGNFMTSGIGLAAMVLVVSTSDGSSWHPPVEFSGETRAYLGLLVLPAILGGATWITMQRTLRA</sequence>
<gene>
    <name evidence="2" type="ORF">E1161_25870</name>
</gene>
<proteinExistence type="predicted"/>
<evidence type="ECO:0000313" key="2">
    <source>
        <dbReference type="EMBL" id="TDC87327.1"/>
    </source>
</evidence>
<feature type="transmembrane region" description="Helical" evidence="1">
    <location>
        <begin position="61"/>
        <end position="83"/>
    </location>
</feature>